<name>A0ABS2JLE4_9ACTN</name>
<dbReference type="EMBL" id="JAFEUO010000011">
    <property type="protein sequence ID" value="MBM7086689.1"/>
    <property type="molecule type" value="Genomic_DNA"/>
</dbReference>
<dbReference type="CDD" id="cd13956">
    <property type="entry name" value="PT_UbiA"/>
    <property type="match status" value="1"/>
</dbReference>
<accession>A0ABS2JLE4</accession>
<organism evidence="6 7">
    <name type="scientific">Micromonospora humidisoli</name>
    <dbReference type="NCBI Taxonomy" id="2807622"/>
    <lineage>
        <taxon>Bacteria</taxon>
        <taxon>Bacillati</taxon>
        <taxon>Actinomycetota</taxon>
        <taxon>Actinomycetes</taxon>
        <taxon>Micromonosporales</taxon>
        <taxon>Micromonosporaceae</taxon>
        <taxon>Micromonospora</taxon>
    </lineage>
</organism>
<sequence>MLHCFHRVSVKTGFTKMTHNDRRKSTFSVEVLNATSAAGHTLAMGLLESRPLVQVMFLSRFLAGAALAGQARAHLDAIAVGTVAWFSAAVAVYIFNGVMDVAEDRGNGSRRPVASGRLPRSSAAVLTGGMATLALGAGAVAGIEVEVLVFLGLGFAYSGPPFPAKHQGVATSAVVTGLGLLTFLGGMGVAQGFSTAAIVFGLIMSSWMGLVGALAKDLTDVPGDTLAGRRTFAVRHGVNPVARYTAVLAVGVAATGLTAATLAAPILLPSMLVLTAAASRLARDCRSLTADSLGHPYRSFMVGQYGAIVALGISLVCRNTF</sequence>
<proteinExistence type="predicted"/>
<evidence type="ECO:0000256" key="2">
    <source>
        <dbReference type="ARBA" id="ARBA00022692"/>
    </source>
</evidence>
<dbReference type="Proteomes" id="UP000809587">
    <property type="component" value="Unassembled WGS sequence"/>
</dbReference>
<comment type="caution">
    <text evidence="6">The sequence shown here is derived from an EMBL/GenBank/DDBJ whole genome shotgun (WGS) entry which is preliminary data.</text>
</comment>
<keyword evidence="2 5" id="KW-0812">Transmembrane</keyword>
<feature type="transmembrane region" description="Helical" evidence="5">
    <location>
        <begin position="123"/>
        <end position="156"/>
    </location>
</feature>
<comment type="subcellular location">
    <subcellularLocation>
        <location evidence="1">Membrane</location>
        <topology evidence="1">Multi-pass membrane protein</topology>
    </subcellularLocation>
</comment>
<dbReference type="Pfam" id="PF01040">
    <property type="entry name" value="UbiA"/>
    <property type="match status" value="1"/>
</dbReference>
<dbReference type="PANTHER" id="PTHR42723:SF1">
    <property type="entry name" value="CHLOROPHYLL SYNTHASE, CHLOROPLASTIC"/>
    <property type="match status" value="1"/>
</dbReference>
<dbReference type="PANTHER" id="PTHR42723">
    <property type="entry name" value="CHLOROPHYLL SYNTHASE"/>
    <property type="match status" value="1"/>
</dbReference>
<evidence type="ECO:0000313" key="6">
    <source>
        <dbReference type="EMBL" id="MBM7086689.1"/>
    </source>
</evidence>
<dbReference type="Gene3D" id="1.10.357.140">
    <property type="entry name" value="UbiA prenyltransferase"/>
    <property type="match status" value="1"/>
</dbReference>
<evidence type="ECO:0000256" key="5">
    <source>
        <dbReference type="SAM" id="Phobius"/>
    </source>
</evidence>
<dbReference type="InterPro" id="IPR044878">
    <property type="entry name" value="UbiA_sf"/>
</dbReference>
<evidence type="ECO:0000256" key="4">
    <source>
        <dbReference type="ARBA" id="ARBA00023136"/>
    </source>
</evidence>
<protein>
    <submittedName>
        <fullName evidence="6">UbiA family prenyltransferase</fullName>
    </submittedName>
</protein>
<keyword evidence="3 5" id="KW-1133">Transmembrane helix</keyword>
<dbReference type="RefSeq" id="WP_204961877.1">
    <property type="nucleotide sequence ID" value="NZ_JAFEUO010000011.1"/>
</dbReference>
<evidence type="ECO:0000256" key="1">
    <source>
        <dbReference type="ARBA" id="ARBA00004141"/>
    </source>
</evidence>
<evidence type="ECO:0000256" key="3">
    <source>
        <dbReference type="ARBA" id="ARBA00022989"/>
    </source>
</evidence>
<feature type="transmembrane region" description="Helical" evidence="5">
    <location>
        <begin position="77"/>
        <end position="102"/>
    </location>
</feature>
<feature type="transmembrane region" description="Helical" evidence="5">
    <location>
        <begin position="168"/>
        <end position="189"/>
    </location>
</feature>
<evidence type="ECO:0000313" key="7">
    <source>
        <dbReference type="Proteomes" id="UP000809587"/>
    </source>
</evidence>
<feature type="transmembrane region" description="Helical" evidence="5">
    <location>
        <begin position="244"/>
        <end position="277"/>
    </location>
</feature>
<gene>
    <name evidence="6" type="ORF">JQN84_29580</name>
</gene>
<feature type="transmembrane region" description="Helical" evidence="5">
    <location>
        <begin position="196"/>
        <end position="215"/>
    </location>
</feature>
<keyword evidence="7" id="KW-1185">Reference proteome</keyword>
<reference evidence="6 7" key="1">
    <citation type="submission" date="2021-02" db="EMBL/GenBank/DDBJ databases">
        <authorList>
            <person name="Lee D.-H."/>
        </authorList>
    </citation>
    <scope>NUCLEOTIDE SEQUENCE [LARGE SCALE GENOMIC DNA]</scope>
    <source>
        <strain evidence="6 7">MMS20-R2-29</strain>
    </source>
</reference>
<dbReference type="InterPro" id="IPR050475">
    <property type="entry name" value="Prenyltransferase_related"/>
</dbReference>
<keyword evidence="4 5" id="KW-0472">Membrane</keyword>
<dbReference type="InterPro" id="IPR000537">
    <property type="entry name" value="UbiA_prenyltransferase"/>
</dbReference>